<dbReference type="SUPFAM" id="SSF56219">
    <property type="entry name" value="DNase I-like"/>
    <property type="match status" value="1"/>
</dbReference>
<sequence length="332" mass="38468">MSLSIATINLLNYLAPPDAFYDFLNIYDSAQWQAKTDWLSRQINDINADIIGFQEVFSIEELRLQLLELGYPYFACVDKPTISEEYVYSSPVVALASRFPIHNAQAVTAPTSSAEFSFSRQPLRASIHHPQLGWLDIYVVHFKSKRPIFIDNDNRLDSQTTSKNERSHQDIVEQWQQEWMGECRSTMQRALEFHQLYQAIVQRKLETQYPVLLLGDFNQELSQQEFAPLTSVQCFRQPETEPLILPYRLFDSGAFWYQNSPQRRPTTHYHGANGSILDYILYSCEFTPLAEFPIASLSEYKVWDRHLINPHYADDAQASDHAIVSITLIPYL</sequence>
<dbReference type="AlphaFoldDB" id="A0A7X4LMN7"/>
<dbReference type="EMBL" id="WEKT01000032">
    <property type="protein sequence ID" value="MZI94595.1"/>
    <property type="molecule type" value="Genomic_DNA"/>
</dbReference>
<dbReference type="InterPro" id="IPR005135">
    <property type="entry name" value="Endo/exonuclease/phosphatase"/>
</dbReference>
<evidence type="ECO:0000313" key="2">
    <source>
        <dbReference type="EMBL" id="MZI94595.1"/>
    </source>
</evidence>
<keyword evidence="2" id="KW-0540">Nuclease</keyword>
<evidence type="ECO:0000313" key="3">
    <source>
        <dbReference type="Proteomes" id="UP000462621"/>
    </source>
</evidence>
<gene>
    <name evidence="2" type="ORF">F9817_15485</name>
</gene>
<name>A0A7X4LMN7_9VIBR</name>
<dbReference type="GO" id="GO:0004527">
    <property type="term" value="F:exonuclease activity"/>
    <property type="evidence" value="ECO:0007669"/>
    <property type="project" value="UniProtKB-KW"/>
</dbReference>
<keyword evidence="2" id="KW-0255">Endonuclease</keyword>
<proteinExistence type="predicted"/>
<dbReference type="PANTHER" id="PTHR14859:SF15">
    <property type="entry name" value="ENDONUCLEASE_EXONUCLEASE_PHOSPHATASE DOMAIN-CONTAINING PROTEIN"/>
    <property type="match status" value="1"/>
</dbReference>
<reference evidence="2 3" key="1">
    <citation type="submission" date="2019-10" db="EMBL/GenBank/DDBJ databases">
        <title>Vibrio sp. nov. isolated from a shrimp pond.</title>
        <authorList>
            <person name="Gomez-Gil B."/>
            <person name="Enciso-Ibarra J."/>
            <person name="Enciso-Ibarra K."/>
            <person name="Bolan-Mejia C."/>
        </authorList>
    </citation>
    <scope>NUCLEOTIDE SEQUENCE [LARGE SCALE GENOMIC DNA]</scope>
    <source>
        <strain evidence="2 3">CAIM 722</strain>
    </source>
</reference>
<feature type="domain" description="Endonuclease/exonuclease/phosphatase" evidence="1">
    <location>
        <begin position="28"/>
        <end position="283"/>
    </location>
</feature>
<protein>
    <submittedName>
        <fullName evidence="2">Endonuclease/exonuclease/phosphatase family protein</fullName>
    </submittedName>
</protein>
<keyword evidence="2" id="KW-0269">Exonuclease</keyword>
<keyword evidence="2" id="KW-0378">Hydrolase</keyword>
<dbReference type="GO" id="GO:0016020">
    <property type="term" value="C:membrane"/>
    <property type="evidence" value="ECO:0007669"/>
    <property type="project" value="GOC"/>
</dbReference>
<dbReference type="InterPro" id="IPR036691">
    <property type="entry name" value="Endo/exonu/phosph_ase_sf"/>
</dbReference>
<dbReference type="GO" id="GO:0004519">
    <property type="term" value="F:endonuclease activity"/>
    <property type="evidence" value="ECO:0007669"/>
    <property type="project" value="UniProtKB-KW"/>
</dbReference>
<evidence type="ECO:0000259" key="1">
    <source>
        <dbReference type="Pfam" id="PF03372"/>
    </source>
</evidence>
<organism evidence="2 3">
    <name type="scientific">Vibrio eleionomae</name>
    <dbReference type="NCBI Taxonomy" id="2653505"/>
    <lineage>
        <taxon>Bacteria</taxon>
        <taxon>Pseudomonadati</taxon>
        <taxon>Pseudomonadota</taxon>
        <taxon>Gammaproteobacteria</taxon>
        <taxon>Vibrionales</taxon>
        <taxon>Vibrionaceae</taxon>
        <taxon>Vibrio</taxon>
    </lineage>
</organism>
<dbReference type="Gene3D" id="3.60.10.10">
    <property type="entry name" value="Endonuclease/exonuclease/phosphatase"/>
    <property type="match status" value="1"/>
</dbReference>
<dbReference type="InterPro" id="IPR051916">
    <property type="entry name" value="GPI-anchor_lipid_remodeler"/>
</dbReference>
<dbReference type="Proteomes" id="UP000462621">
    <property type="component" value="Unassembled WGS sequence"/>
</dbReference>
<keyword evidence="3" id="KW-1185">Reference proteome</keyword>
<comment type="caution">
    <text evidence="2">The sequence shown here is derived from an EMBL/GenBank/DDBJ whole genome shotgun (WGS) entry which is preliminary data.</text>
</comment>
<dbReference type="GO" id="GO:0006506">
    <property type="term" value="P:GPI anchor biosynthetic process"/>
    <property type="evidence" value="ECO:0007669"/>
    <property type="project" value="TreeGrafter"/>
</dbReference>
<dbReference type="Pfam" id="PF03372">
    <property type="entry name" value="Exo_endo_phos"/>
    <property type="match status" value="1"/>
</dbReference>
<accession>A0A7X4LMN7</accession>
<dbReference type="PANTHER" id="PTHR14859">
    <property type="entry name" value="CALCOFLUOR WHITE HYPERSENSITIVE PROTEIN PRECURSOR"/>
    <property type="match status" value="1"/>
</dbReference>